<dbReference type="AlphaFoldDB" id="A0A7T6ZA77"/>
<keyword evidence="6 11" id="KW-0028">Amino-acid biosynthesis</keyword>
<dbReference type="PANTHER" id="PTHR11986:SF18">
    <property type="entry name" value="ORNITHINE AMINOTRANSFERASE, MITOCHONDRIAL"/>
    <property type="match status" value="1"/>
</dbReference>
<reference evidence="12 13" key="1">
    <citation type="submission" date="2020-06" db="EMBL/GenBank/DDBJ databases">
        <title>Genomic analysis of Salicibibacter sp. NKC21-4.</title>
        <authorList>
            <person name="Oh Y.J."/>
        </authorList>
    </citation>
    <scope>NUCLEOTIDE SEQUENCE [LARGE SCALE GENOMIC DNA]</scope>
    <source>
        <strain evidence="12 13">NKC21-4</strain>
    </source>
</reference>
<dbReference type="EMBL" id="CP054706">
    <property type="protein sequence ID" value="QQK79734.1"/>
    <property type="molecule type" value="Genomic_DNA"/>
</dbReference>
<dbReference type="PANTHER" id="PTHR11986">
    <property type="entry name" value="AMINOTRANSFERASE CLASS III"/>
    <property type="match status" value="1"/>
</dbReference>
<dbReference type="InterPro" id="IPR034757">
    <property type="entry name" value="Ornith_aminotrans_bact"/>
</dbReference>
<protein>
    <recommendedName>
        <fullName evidence="3 11">Ornithine aminotransferase</fullName>
        <shortName evidence="11">OAT</shortName>
        <ecNumber evidence="3 11">2.6.1.13</ecNumber>
    </recommendedName>
    <alternativeName>
        <fullName evidence="10 11">Ornithine--oxo-acid aminotransferase</fullName>
    </alternativeName>
</protein>
<evidence type="ECO:0000256" key="1">
    <source>
        <dbReference type="ARBA" id="ARBA00001933"/>
    </source>
</evidence>
<comment type="catalytic activity">
    <reaction evidence="11">
        <text>a 2-oxocarboxylate + L-ornithine = L-glutamate 5-semialdehyde + an L-alpha-amino acid</text>
        <dbReference type="Rhea" id="RHEA:13877"/>
        <dbReference type="ChEBI" id="CHEBI:35179"/>
        <dbReference type="ChEBI" id="CHEBI:46911"/>
        <dbReference type="ChEBI" id="CHEBI:58066"/>
        <dbReference type="ChEBI" id="CHEBI:59869"/>
        <dbReference type="EC" id="2.6.1.13"/>
    </reaction>
</comment>
<name>A0A7T6ZA77_9BACI</name>
<dbReference type="SUPFAM" id="SSF53383">
    <property type="entry name" value="PLP-dependent transferases"/>
    <property type="match status" value="1"/>
</dbReference>
<keyword evidence="8 11" id="KW-0808">Transferase</keyword>
<dbReference type="GO" id="GO:0042802">
    <property type="term" value="F:identical protein binding"/>
    <property type="evidence" value="ECO:0007669"/>
    <property type="project" value="TreeGrafter"/>
</dbReference>
<evidence type="ECO:0000256" key="8">
    <source>
        <dbReference type="ARBA" id="ARBA00022679"/>
    </source>
</evidence>
<dbReference type="GO" id="GO:0004587">
    <property type="term" value="F:ornithine aminotransferase activity"/>
    <property type="evidence" value="ECO:0007669"/>
    <property type="project" value="UniProtKB-UniRule"/>
</dbReference>
<evidence type="ECO:0000256" key="7">
    <source>
        <dbReference type="ARBA" id="ARBA00022650"/>
    </source>
</evidence>
<dbReference type="RefSeq" id="WP_200089693.1">
    <property type="nucleotide sequence ID" value="NZ_CP054706.1"/>
</dbReference>
<keyword evidence="4 11" id="KW-0963">Cytoplasm</keyword>
<dbReference type="KEGG" id="scib:HUG20_07445"/>
<comment type="function">
    <text evidence="11">Catalyzes the interconversion of ornithine to glutamate semialdehyde.</text>
</comment>
<dbReference type="InterPro" id="IPR050103">
    <property type="entry name" value="Class-III_PLP-dep_AT"/>
</dbReference>
<comment type="cofactor">
    <cofactor evidence="1 11">
        <name>pyridoxal 5'-phosphate</name>
        <dbReference type="ChEBI" id="CHEBI:597326"/>
    </cofactor>
</comment>
<dbReference type="FunFam" id="3.40.640.10:FF:000011">
    <property type="entry name" value="Ornithine aminotransferase"/>
    <property type="match status" value="1"/>
</dbReference>
<dbReference type="GO" id="GO:0055129">
    <property type="term" value="P:L-proline biosynthetic process"/>
    <property type="evidence" value="ECO:0007669"/>
    <property type="project" value="UniProtKB-UniRule"/>
</dbReference>
<dbReference type="NCBIfam" id="NF003145">
    <property type="entry name" value="PRK04073.1"/>
    <property type="match status" value="1"/>
</dbReference>
<evidence type="ECO:0000313" key="12">
    <source>
        <dbReference type="EMBL" id="QQK79734.1"/>
    </source>
</evidence>
<dbReference type="InterPro" id="IPR010164">
    <property type="entry name" value="Orn_aminotrans"/>
</dbReference>
<evidence type="ECO:0000313" key="13">
    <source>
        <dbReference type="Proteomes" id="UP000595349"/>
    </source>
</evidence>
<dbReference type="CDD" id="cd00610">
    <property type="entry name" value="OAT_like"/>
    <property type="match status" value="1"/>
</dbReference>
<gene>
    <name evidence="11" type="primary">rocD</name>
    <name evidence="12" type="ORF">HUG20_07445</name>
</gene>
<dbReference type="EC" id="2.6.1.13" evidence="3 11"/>
<comment type="similarity">
    <text evidence="11">Belongs to the class-III pyridoxal-phosphate-dependent aminotransferase family. OAT subfamily.</text>
</comment>
<keyword evidence="9 11" id="KW-0663">Pyridoxal phosphate</keyword>
<evidence type="ECO:0000256" key="5">
    <source>
        <dbReference type="ARBA" id="ARBA00022576"/>
    </source>
</evidence>
<dbReference type="PIRSF" id="PIRSF000521">
    <property type="entry name" value="Transaminase_4ab_Lys_Orn"/>
    <property type="match status" value="1"/>
</dbReference>
<dbReference type="Proteomes" id="UP000595349">
    <property type="component" value="Chromosome"/>
</dbReference>
<dbReference type="Gene3D" id="3.40.640.10">
    <property type="entry name" value="Type I PLP-dependent aspartate aminotransferase-like (Major domain)"/>
    <property type="match status" value="1"/>
</dbReference>
<dbReference type="UniPathway" id="UPA00098">
    <property type="reaction ID" value="UER00358"/>
</dbReference>
<keyword evidence="13" id="KW-1185">Reference proteome</keyword>
<dbReference type="HAMAP" id="MF_01689">
    <property type="entry name" value="Ornith_aminotrans_3"/>
    <property type="match status" value="1"/>
</dbReference>
<evidence type="ECO:0000256" key="11">
    <source>
        <dbReference type="HAMAP-Rule" id="MF_01689"/>
    </source>
</evidence>
<dbReference type="InterPro" id="IPR015422">
    <property type="entry name" value="PyrdxlP-dep_Trfase_small"/>
</dbReference>
<dbReference type="InterPro" id="IPR005814">
    <property type="entry name" value="Aminotrans_3"/>
</dbReference>
<accession>A0A7T6ZA77</accession>
<evidence type="ECO:0000256" key="4">
    <source>
        <dbReference type="ARBA" id="ARBA00022490"/>
    </source>
</evidence>
<comment type="pathway">
    <text evidence="2 11">Amino-acid biosynthesis; L-proline biosynthesis; L-glutamate 5-semialdehyde from L-ornithine: step 1/1.</text>
</comment>
<dbReference type="InterPro" id="IPR049704">
    <property type="entry name" value="Aminotrans_3_PPA_site"/>
</dbReference>
<evidence type="ECO:0000256" key="3">
    <source>
        <dbReference type="ARBA" id="ARBA00012924"/>
    </source>
</evidence>
<dbReference type="PROSITE" id="PS00600">
    <property type="entry name" value="AA_TRANSFER_CLASS_3"/>
    <property type="match status" value="1"/>
</dbReference>
<dbReference type="Gene3D" id="3.90.1150.10">
    <property type="entry name" value="Aspartate Aminotransferase, domain 1"/>
    <property type="match status" value="1"/>
</dbReference>
<sequence>MSTSQTLIDWHDNYGVNNYSPLPVVITKGEGSWVEDTDGYRYLDMLAAYSALNQGHRHPAIIEALHKQTERITLTSRAFHNDQIGPFYKKLSELTGMDKILPMNTGTEAVETALKAARRWGYRVKGIPENKAEVIVCTDNFHGRTLAPVSLSSNRAYQSDFGPLLPGITIVPYGDIQALKSAITPNTAAFLFEPIQGEAGIRIPPYGYVRDVRTLCDEMNVLMIADEIQCGLGRSGRMFACDHEDVTPDMFILGKALGGGVIPISAVAANANILGLFEPGSHGSTFGGNPLACAVGSAALDVIVNENLPVRAEKLGRSFLERCQTINYPAIKDVRGKGLFIGIELHERARPYCEQLMKAGLLCKETHENVLRLAPPLTISQEDLDWAFDRIESIFS</sequence>
<dbReference type="Pfam" id="PF00202">
    <property type="entry name" value="Aminotran_3"/>
    <property type="match status" value="1"/>
</dbReference>
<dbReference type="NCBIfam" id="TIGR01885">
    <property type="entry name" value="Orn_aminotrans"/>
    <property type="match status" value="1"/>
</dbReference>
<evidence type="ECO:0000256" key="6">
    <source>
        <dbReference type="ARBA" id="ARBA00022605"/>
    </source>
</evidence>
<comment type="subcellular location">
    <subcellularLocation>
        <location evidence="11">Cytoplasm</location>
    </subcellularLocation>
</comment>
<dbReference type="InterPro" id="IPR015424">
    <property type="entry name" value="PyrdxlP-dep_Trfase"/>
</dbReference>
<feature type="modified residue" description="N6-(pyridoxal phosphate)lysine" evidence="11">
    <location>
        <position position="255"/>
    </location>
</feature>
<dbReference type="GO" id="GO:0005737">
    <property type="term" value="C:cytoplasm"/>
    <property type="evidence" value="ECO:0007669"/>
    <property type="project" value="UniProtKB-SubCell"/>
</dbReference>
<evidence type="ECO:0000256" key="9">
    <source>
        <dbReference type="ARBA" id="ARBA00022898"/>
    </source>
</evidence>
<proteinExistence type="inferred from homology"/>
<keyword evidence="7 11" id="KW-0641">Proline biosynthesis</keyword>
<keyword evidence="5 11" id="KW-0032">Aminotransferase</keyword>
<evidence type="ECO:0000256" key="10">
    <source>
        <dbReference type="ARBA" id="ARBA00030587"/>
    </source>
</evidence>
<dbReference type="GO" id="GO:0030170">
    <property type="term" value="F:pyridoxal phosphate binding"/>
    <property type="evidence" value="ECO:0007669"/>
    <property type="project" value="UniProtKB-UniRule"/>
</dbReference>
<organism evidence="12 13">
    <name type="scientific">Salicibibacter cibi</name>
    <dbReference type="NCBI Taxonomy" id="2743001"/>
    <lineage>
        <taxon>Bacteria</taxon>
        <taxon>Bacillati</taxon>
        <taxon>Bacillota</taxon>
        <taxon>Bacilli</taxon>
        <taxon>Bacillales</taxon>
        <taxon>Bacillaceae</taxon>
        <taxon>Salicibibacter</taxon>
    </lineage>
</organism>
<dbReference type="InterPro" id="IPR015421">
    <property type="entry name" value="PyrdxlP-dep_Trfase_major"/>
</dbReference>
<evidence type="ECO:0000256" key="2">
    <source>
        <dbReference type="ARBA" id="ARBA00004998"/>
    </source>
</evidence>